<dbReference type="STRING" id="398767.Glov_1796"/>
<keyword evidence="2 5" id="KW-0812">Transmembrane</keyword>
<feature type="transmembrane region" description="Helical" evidence="5">
    <location>
        <begin position="6"/>
        <end position="31"/>
    </location>
</feature>
<dbReference type="Proteomes" id="UP000002420">
    <property type="component" value="Chromosome"/>
</dbReference>
<protein>
    <recommendedName>
        <fullName evidence="6">TMEM205-like domain-containing protein</fullName>
    </recommendedName>
</protein>
<reference evidence="7 8" key="1">
    <citation type="submission" date="2008-05" db="EMBL/GenBank/DDBJ databases">
        <title>Complete sequence of chromosome of Geobacter lovleyi SZ.</title>
        <authorList>
            <consortium name="US DOE Joint Genome Institute"/>
            <person name="Lucas S."/>
            <person name="Copeland A."/>
            <person name="Lapidus A."/>
            <person name="Glavina del Rio T."/>
            <person name="Dalin E."/>
            <person name="Tice H."/>
            <person name="Bruce D."/>
            <person name="Goodwin L."/>
            <person name="Pitluck S."/>
            <person name="Chertkov O."/>
            <person name="Meincke L."/>
            <person name="Brettin T."/>
            <person name="Detter J.C."/>
            <person name="Han C."/>
            <person name="Tapia R."/>
            <person name="Kuske C.R."/>
            <person name="Schmutz J."/>
            <person name="Larimer F."/>
            <person name="Land M."/>
            <person name="Hauser L."/>
            <person name="Kyrpides N."/>
            <person name="Mikhailova N."/>
            <person name="Sung Y."/>
            <person name="Fletcher K.E."/>
            <person name="Ritalahti K.M."/>
            <person name="Loeffler F.E."/>
            <person name="Richardson P."/>
        </authorList>
    </citation>
    <scope>NUCLEOTIDE SEQUENCE [LARGE SCALE GENOMIC DNA]</scope>
    <source>
        <strain evidence="8">ATCC BAA-1151 / DSM 17278 / SZ</strain>
    </source>
</reference>
<dbReference type="KEGG" id="glo:Glov_1796"/>
<accession>B3EBB8</accession>
<name>B3EBB8_TRIL1</name>
<dbReference type="Pfam" id="PF13664">
    <property type="entry name" value="DUF4149"/>
    <property type="match status" value="1"/>
</dbReference>
<evidence type="ECO:0000256" key="2">
    <source>
        <dbReference type="ARBA" id="ARBA00022692"/>
    </source>
</evidence>
<keyword evidence="8" id="KW-1185">Reference proteome</keyword>
<evidence type="ECO:0000256" key="5">
    <source>
        <dbReference type="SAM" id="Phobius"/>
    </source>
</evidence>
<evidence type="ECO:0000256" key="3">
    <source>
        <dbReference type="ARBA" id="ARBA00022989"/>
    </source>
</evidence>
<keyword evidence="4 5" id="KW-0472">Membrane</keyword>
<dbReference type="GO" id="GO:0016020">
    <property type="term" value="C:membrane"/>
    <property type="evidence" value="ECO:0007669"/>
    <property type="project" value="UniProtKB-SubCell"/>
</dbReference>
<evidence type="ECO:0000259" key="6">
    <source>
        <dbReference type="Pfam" id="PF13664"/>
    </source>
</evidence>
<dbReference type="RefSeq" id="WP_012469851.1">
    <property type="nucleotide sequence ID" value="NC_010814.1"/>
</dbReference>
<feature type="domain" description="TMEM205-like" evidence="6">
    <location>
        <begin position="10"/>
        <end position="104"/>
    </location>
</feature>
<evidence type="ECO:0000256" key="1">
    <source>
        <dbReference type="ARBA" id="ARBA00004370"/>
    </source>
</evidence>
<dbReference type="OrthoDB" id="5397209at2"/>
<keyword evidence="3 5" id="KW-1133">Transmembrane helix</keyword>
<sequence>MSYLSIIYRLLIAFWVGGAALFTFILTPTLFKSFDRDMAGNIVGILFPGYFKWGLICGILAIGCLLFVRGKHWMASSLIIVAMLVVTSLQAFVIEPKAAAIKKEIPSFVSTPKDHPLRQQFKKLHGLSAAGNLGVIGGGIALIILL</sequence>
<dbReference type="HOGENOM" id="CLU_145369_0_0_7"/>
<proteinExistence type="predicted"/>
<organism evidence="7 8">
    <name type="scientific">Trichlorobacter lovleyi (strain ATCC BAA-1151 / DSM 17278 / SZ)</name>
    <name type="common">Geobacter lovleyi</name>
    <dbReference type="NCBI Taxonomy" id="398767"/>
    <lineage>
        <taxon>Bacteria</taxon>
        <taxon>Pseudomonadati</taxon>
        <taxon>Thermodesulfobacteriota</taxon>
        <taxon>Desulfuromonadia</taxon>
        <taxon>Geobacterales</taxon>
        <taxon>Geobacteraceae</taxon>
        <taxon>Trichlorobacter</taxon>
    </lineage>
</organism>
<feature type="transmembrane region" description="Helical" evidence="5">
    <location>
        <begin position="74"/>
        <end position="94"/>
    </location>
</feature>
<feature type="transmembrane region" description="Helical" evidence="5">
    <location>
        <begin position="43"/>
        <end position="68"/>
    </location>
</feature>
<dbReference type="AlphaFoldDB" id="B3EBB8"/>
<comment type="subcellular location">
    <subcellularLocation>
        <location evidence="1">Membrane</location>
    </subcellularLocation>
</comment>
<evidence type="ECO:0000256" key="4">
    <source>
        <dbReference type="ARBA" id="ARBA00023136"/>
    </source>
</evidence>
<feature type="transmembrane region" description="Helical" evidence="5">
    <location>
        <begin position="124"/>
        <end position="145"/>
    </location>
</feature>
<dbReference type="EMBL" id="CP001089">
    <property type="protein sequence ID" value="ACD95512.1"/>
    <property type="molecule type" value="Genomic_DNA"/>
</dbReference>
<gene>
    <name evidence="7" type="ordered locus">Glov_1796</name>
</gene>
<dbReference type="InterPro" id="IPR025423">
    <property type="entry name" value="TMEM205-like"/>
</dbReference>
<evidence type="ECO:0000313" key="8">
    <source>
        <dbReference type="Proteomes" id="UP000002420"/>
    </source>
</evidence>
<evidence type="ECO:0000313" key="7">
    <source>
        <dbReference type="EMBL" id="ACD95512.1"/>
    </source>
</evidence>